<evidence type="ECO:0000313" key="3">
    <source>
        <dbReference type="EMBL" id="UUF08251.1"/>
    </source>
</evidence>
<dbReference type="EMBL" id="CP071250">
    <property type="protein sequence ID" value="UUF08251.1"/>
    <property type="molecule type" value="Genomic_DNA"/>
</dbReference>
<protein>
    <submittedName>
        <fullName evidence="3">Uncharacterized protein</fullName>
    </submittedName>
</protein>
<accession>A0A9Q9CJN3</accession>
<keyword evidence="2" id="KW-1133">Transmembrane helix</keyword>
<feature type="transmembrane region" description="Helical" evidence="2">
    <location>
        <begin position="63"/>
        <end position="80"/>
    </location>
</feature>
<evidence type="ECO:0000256" key="2">
    <source>
        <dbReference type="SAM" id="Phobius"/>
    </source>
</evidence>
<sequence>MKKNKFKSVSKVTIGVYVLAVLMGGIALYNVYTCYDYIASIVEQGFVISENLTDVINYYLSNVTPYAFYTICLGVMGYLVQKVSNLVELQQLSVVEIEEIIEESENADEDYENLLKEIQTQ</sequence>
<feature type="coiled-coil region" evidence="1">
    <location>
        <begin position="94"/>
        <end position="121"/>
    </location>
</feature>
<gene>
    <name evidence="3" type="ORF">J0J70_11835</name>
</gene>
<dbReference type="RefSeq" id="WP_055275934.1">
    <property type="nucleotide sequence ID" value="NZ_CP071250.1"/>
</dbReference>
<name>A0A9Q9CJN3_9FIRM</name>
<keyword evidence="1" id="KW-0175">Coiled coil</keyword>
<reference evidence="3" key="1">
    <citation type="submission" date="2021-03" db="EMBL/GenBank/DDBJ databases">
        <title>Comparative Genomics and Metabolomics in the genus Turicibacter.</title>
        <authorList>
            <person name="Maki J."/>
            <person name="Looft T."/>
        </authorList>
    </citation>
    <scope>NUCLEOTIDE SEQUENCE</scope>
    <source>
        <strain evidence="3">ISU324</strain>
    </source>
</reference>
<keyword evidence="2" id="KW-0472">Membrane</keyword>
<proteinExistence type="predicted"/>
<feature type="transmembrane region" description="Helical" evidence="2">
    <location>
        <begin position="12"/>
        <end position="32"/>
    </location>
</feature>
<keyword evidence="2" id="KW-0812">Transmembrane</keyword>
<organism evidence="3 4">
    <name type="scientific">Turicibacter bilis</name>
    <dbReference type="NCBI Taxonomy" id="2735723"/>
    <lineage>
        <taxon>Bacteria</taxon>
        <taxon>Bacillati</taxon>
        <taxon>Bacillota</taxon>
        <taxon>Erysipelotrichia</taxon>
        <taxon>Erysipelotrichales</taxon>
        <taxon>Turicibacteraceae</taxon>
        <taxon>Turicibacter</taxon>
    </lineage>
</organism>
<evidence type="ECO:0000256" key="1">
    <source>
        <dbReference type="SAM" id="Coils"/>
    </source>
</evidence>
<dbReference type="Proteomes" id="UP001058072">
    <property type="component" value="Chromosome"/>
</dbReference>
<evidence type="ECO:0000313" key="4">
    <source>
        <dbReference type="Proteomes" id="UP001058072"/>
    </source>
</evidence>
<dbReference type="AlphaFoldDB" id="A0A9Q9CJN3"/>